<keyword evidence="2" id="KW-1185">Reference proteome</keyword>
<gene>
    <name evidence="1" type="ORF">K0M31_017444</name>
</gene>
<evidence type="ECO:0000313" key="1">
    <source>
        <dbReference type="EMBL" id="KAK1131151.1"/>
    </source>
</evidence>
<dbReference type="AlphaFoldDB" id="A0AA40G532"/>
<sequence>MIYPYKQVSTSLRPPRFANTGDLESTIYEGPVSRIASRPRVLLNIERLEATSVTKSILSSTSCVFPYRGRGTILPLAFKMWLKFSERSPKASPTTRHLH</sequence>
<proteinExistence type="predicted"/>
<dbReference type="Proteomes" id="UP001177670">
    <property type="component" value="Unassembled WGS sequence"/>
</dbReference>
<name>A0AA40G532_9HYME</name>
<comment type="caution">
    <text evidence="1">The sequence shown here is derived from an EMBL/GenBank/DDBJ whole genome shotgun (WGS) entry which is preliminary data.</text>
</comment>
<protein>
    <submittedName>
        <fullName evidence="1">Uncharacterized protein</fullName>
    </submittedName>
</protein>
<reference evidence="1" key="1">
    <citation type="submission" date="2021-10" db="EMBL/GenBank/DDBJ databases">
        <title>Melipona bicolor Genome sequencing and assembly.</title>
        <authorList>
            <person name="Araujo N.S."/>
            <person name="Arias M.C."/>
        </authorList>
    </citation>
    <scope>NUCLEOTIDE SEQUENCE</scope>
    <source>
        <strain evidence="1">USP_2M_L1-L4_2017</strain>
        <tissue evidence="1">Whole body</tissue>
    </source>
</reference>
<dbReference type="EMBL" id="JAHYIQ010000006">
    <property type="protein sequence ID" value="KAK1131151.1"/>
    <property type="molecule type" value="Genomic_DNA"/>
</dbReference>
<evidence type="ECO:0000313" key="2">
    <source>
        <dbReference type="Proteomes" id="UP001177670"/>
    </source>
</evidence>
<accession>A0AA40G532</accession>
<organism evidence="1 2">
    <name type="scientific">Melipona bicolor</name>
    <dbReference type="NCBI Taxonomy" id="60889"/>
    <lineage>
        <taxon>Eukaryota</taxon>
        <taxon>Metazoa</taxon>
        <taxon>Ecdysozoa</taxon>
        <taxon>Arthropoda</taxon>
        <taxon>Hexapoda</taxon>
        <taxon>Insecta</taxon>
        <taxon>Pterygota</taxon>
        <taxon>Neoptera</taxon>
        <taxon>Endopterygota</taxon>
        <taxon>Hymenoptera</taxon>
        <taxon>Apocrita</taxon>
        <taxon>Aculeata</taxon>
        <taxon>Apoidea</taxon>
        <taxon>Anthophila</taxon>
        <taxon>Apidae</taxon>
        <taxon>Melipona</taxon>
    </lineage>
</organism>